<accession>A0A1M4SP38</accession>
<reference evidence="4" key="1">
    <citation type="submission" date="2016-11" db="EMBL/GenBank/DDBJ databases">
        <authorList>
            <person name="Varghese N."/>
            <person name="Submissions S."/>
        </authorList>
    </citation>
    <scope>NUCLEOTIDE SEQUENCE [LARGE SCALE GENOMIC DNA]</scope>
    <source>
        <strain evidence="4">DSM 18761</strain>
    </source>
</reference>
<gene>
    <name evidence="3" type="ORF">SAMN02745195_00214</name>
</gene>
<dbReference type="InterPro" id="IPR036322">
    <property type="entry name" value="WD40_repeat_dom_sf"/>
</dbReference>
<evidence type="ECO:0000256" key="1">
    <source>
        <dbReference type="ARBA" id="ARBA00022574"/>
    </source>
</evidence>
<keyword evidence="2" id="KW-0677">Repeat</keyword>
<dbReference type="InterPro" id="IPR051350">
    <property type="entry name" value="WD_repeat-ST_regulator"/>
</dbReference>
<evidence type="ECO:0000256" key="2">
    <source>
        <dbReference type="ARBA" id="ARBA00022737"/>
    </source>
</evidence>
<evidence type="ECO:0000313" key="3">
    <source>
        <dbReference type="EMBL" id="SHE33932.1"/>
    </source>
</evidence>
<evidence type="ECO:0000313" key="4">
    <source>
        <dbReference type="Proteomes" id="UP000184127"/>
    </source>
</evidence>
<evidence type="ECO:0008006" key="5">
    <source>
        <dbReference type="Google" id="ProtNLM"/>
    </source>
</evidence>
<dbReference type="InterPro" id="IPR015943">
    <property type="entry name" value="WD40/YVTN_repeat-like_dom_sf"/>
</dbReference>
<dbReference type="PROSITE" id="PS51257">
    <property type="entry name" value="PROKAR_LIPOPROTEIN"/>
    <property type="match status" value="1"/>
</dbReference>
<name>A0A1M4SP38_9THEO</name>
<sequence length="762" mass="86654">MKKIIFLIVILVVILSGCSDLKTPGEAIKPPKNNMAAIISQDGNLPLWVIRSNGERFFDTGFISNDKIVTLVYKDGGIYLRTYKKSEMIKEKFLGTKADYRILDRALDRFVVKKGETEITLYDDKLNTILNFDVDVQKDAYQKNVLDAILSPDGNVLVISNVHYKDNYPVNGEFILFNKGKIVKKIDKVIPQLANFSDDSSKFLFVDLNSENKANNTFLYNREGNLIKGMKMPIYSSTMRENLNITKVSAALSGDGNAILFSNYYGDGLYIEKLNENKIKIPMATERFYTNKNATKFVIGNYGVSKIYDGYGKLLDYIVVNYGLINDVHFEGNNTFFAVNGTTVPNSKSKDYIGVMDESGNMVWTAKVYDTVAMIRFSPDGKRIMAQSSRFISVYDYHNGKVDVIPRPINGKYPESIWKKLLNEDIDAENAFIFTDELGNIYAAKNRTLTKATKNGNKFWVVDTSKPIKFFALSQNGEMIALAVEGDNGSEIIVYNKSGMVISHKYIRNGHQITSIAVSPDGKYFSYAVSTPENEEYGSFIDLFNDKGYMIWEQKIKSIHVYKLDINKNVVTACFNDGKFSGYLALDFSGKMLYNKDMKNNMPFIKSSRNGQIFFIRSLDDEFAFYNREGMPLSESYTNKGIIQDVLMSEDGKIAVLISYSEDYKKYDITFFNNFKAIKNITSDWGITKAVMTPDGKYVVILSREYSNIMNNANKLTMYDSEGNTLYTYYHKSGIYDISITDDGTNLYLYCADGYVYRYRNK</sequence>
<dbReference type="EMBL" id="FQUR01000006">
    <property type="protein sequence ID" value="SHE33932.1"/>
    <property type="molecule type" value="Genomic_DNA"/>
</dbReference>
<proteinExistence type="predicted"/>
<dbReference type="AlphaFoldDB" id="A0A1M4SP38"/>
<dbReference type="PANTHER" id="PTHR22838">
    <property type="entry name" value="WD REPEAT PROTEIN 26-RELATED"/>
    <property type="match status" value="1"/>
</dbReference>
<dbReference type="RefSeq" id="WP_072966699.1">
    <property type="nucleotide sequence ID" value="NZ_FQUR01000006.1"/>
</dbReference>
<keyword evidence="4" id="KW-1185">Reference proteome</keyword>
<dbReference type="Proteomes" id="UP000184127">
    <property type="component" value="Unassembled WGS sequence"/>
</dbReference>
<dbReference type="SUPFAM" id="SSF50978">
    <property type="entry name" value="WD40 repeat-like"/>
    <property type="match status" value="2"/>
</dbReference>
<keyword evidence="1" id="KW-0853">WD repeat</keyword>
<dbReference type="Gene3D" id="2.130.10.10">
    <property type="entry name" value="YVTN repeat-like/Quinoprotein amine dehydrogenase"/>
    <property type="match status" value="2"/>
</dbReference>
<protein>
    <recommendedName>
        <fullName evidence="5">WD40 repeat</fullName>
    </recommendedName>
</protein>
<dbReference type="PANTHER" id="PTHR22838:SF0">
    <property type="entry name" value="WD REPEAT-CONTAINING PROTEIN 26"/>
    <property type="match status" value="1"/>
</dbReference>
<organism evidence="3 4">
    <name type="scientific">Thermoanaerobacter uzonensis DSM 18761</name>
    <dbReference type="NCBI Taxonomy" id="1123369"/>
    <lineage>
        <taxon>Bacteria</taxon>
        <taxon>Bacillati</taxon>
        <taxon>Bacillota</taxon>
        <taxon>Clostridia</taxon>
        <taxon>Thermoanaerobacterales</taxon>
        <taxon>Thermoanaerobacteraceae</taxon>
        <taxon>Thermoanaerobacter</taxon>
    </lineage>
</organism>